<name>A0A1L0BR03_9ASCO</name>
<dbReference type="AlphaFoldDB" id="A0A1L0BR03"/>
<protein>
    <submittedName>
        <fullName evidence="2">CIC11C00000004746</fullName>
    </submittedName>
</protein>
<evidence type="ECO:0000313" key="3">
    <source>
        <dbReference type="Proteomes" id="UP000182259"/>
    </source>
</evidence>
<dbReference type="PANTHER" id="PTHR28093:SF1">
    <property type="entry name" value="MORPHOGENESIS-RELATED PROTEIN MSB1"/>
    <property type="match status" value="1"/>
</dbReference>
<accession>A0A1L0BR03</accession>
<evidence type="ECO:0000313" key="2">
    <source>
        <dbReference type="EMBL" id="SGZ53839.1"/>
    </source>
</evidence>
<dbReference type="EMBL" id="LT635766">
    <property type="protein sequence ID" value="SGZ53839.1"/>
    <property type="molecule type" value="Genomic_DNA"/>
</dbReference>
<sequence>MGQDQFALPKLPASNRNHHQHFGIAADQLTRKKLQVLLHLITADLKTRGTKTPHVFLPFRSRVDDSKLEQFLQSVFPGGKLIDMSKTSLVKLLLKSFDEFTLICGLKYLWCRLPNNEVVGWNVYLEFKRRERDAGYPKDAFLTLMPKCLSSSSHASIVYDFLDLMIGIATNSQYNHLSGRKIAKMASVWAFNSTPHSSSAFYDATATRENSFMDGLSTWELTCNGLFHLLLAFLRAMLPDTESDTLKLPKTLQSLLVTNSYPPPDKLPSMKSVITIPCVQIRSTKRCADPYELISKVRQNLRFDKKDKFISIENYTILKNISKRTLLMRLYLH</sequence>
<dbReference type="GO" id="GO:0005934">
    <property type="term" value="C:cellular bud tip"/>
    <property type="evidence" value="ECO:0007669"/>
    <property type="project" value="TreeGrafter"/>
</dbReference>
<dbReference type="Pfam" id="PF08101">
    <property type="entry name" value="Msb1-Mug8_dom"/>
    <property type="match status" value="1"/>
</dbReference>
<reference evidence="2 3" key="1">
    <citation type="submission" date="2016-10" db="EMBL/GenBank/DDBJ databases">
        <authorList>
            <person name="de Groot N.N."/>
        </authorList>
    </citation>
    <scope>NUCLEOTIDE SEQUENCE [LARGE SCALE GENOMIC DNA]</scope>
    <source>
        <strain evidence="2 3">PYCC 4715</strain>
    </source>
</reference>
<dbReference type="InterPro" id="IPR012965">
    <property type="entry name" value="Msb1/Mug8_dom"/>
</dbReference>
<feature type="domain" description="Meiotically up-regulated protein Msb1/Mug8" evidence="1">
    <location>
        <begin position="29"/>
        <end position="324"/>
    </location>
</feature>
<dbReference type="GO" id="GO:0005935">
    <property type="term" value="C:cellular bud neck"/>
    <property type="evidence" value="ECO:0007669"/>
    <property type="project" value="TreeGrafter"/>
</dbReference>
<dbReference type="InterPro" id="IPR037508">
    <property type="entry name" value="Msb1/Mug8"/>
</dbReference>
<dbReference type="Proteomes" id="UP000182259">
    <property type="component" value="Chromosome III"/>
</dbReference>
<organism evidence="2 3">
    <name type="scientific">Sungouiella intermedia</name>
    <dbReference type="NCBI Taxonomy" id="45354"/>
    <lineage>
        <taxon>Eukaryota</taxon>
        <taxon>Fungi</taxon>
        <taxon>Dikarya</taxon>
        <taxon>Ascomycota</taxon>
        <taxon>Saccharomycotina</taxon>
        <taxon>Pichiomycetes</taxon>
        <taxon>Metschnikowiaceae</taxon>
        <taxon>Sungouiella</taxon>
    </lineage>
</organism>
<gene>
    <name evidence="2" type="ORF">SAMEA4029009_CIC11G00000004746</name>
</gene>
<dbReference type="PANTHER" id="PTHR28093">
    <property type="entry name" value="MORPHOGENESIS-RELATED PROTEIN MSB1"/>
    <property type="match status" value="1"/>
</dbReference>
<proteinExistence type="predicted"/>
<evidence type="ECO:0000259" key="1">
    <source>
        <dbReference type="Pfam" id="PF08101"/>
    </source>
</evidence>